<evidence type="ECO:0000256" key="2">
    <source>
        <dbReference type="ARBA" id="ARBA00022723"/>
    </source>
</evidence>
<keyword evidence="2" id="KW-0479">Metal-binding</keyword>
<dbReference type="PANTHER" id="PTHR44379">
    <property type="entry name" value="OXIDOREDUCTASE WITH IRON-SULFUR SUBUNIT"/>
    <property type="match status" value="1"/>
</dbReference>
<evidence type="ECO:0000256" key="4">
    <source>
        <dbReference type="ARBA" id="ARBA00023004"/>
    </source>
</evidence>
<evidence type="ECO:0000313" key="7">
    <source>
        <dbReference type="EMBL" id="MBW0129282.1"/>
    </source>
</evidence>
<reference evidence="7 8" key="1">
    <citation type="submission" date="2020-11" db="EMBL/GenBank/DDBJ databases">
        <title>Pseudonocardia abyssalis sp. nov. and Pseudonocardia oceani sp. nov., description and phylogenomic analysis of two novel actinomycetes isolated from the deep Southern Ocean.</title>
        <authorList>
            <person name="Parra J."/>
        </authorList>
    </citation>
    <scope>NUCLEOTIDE SEQUENCE [LARGE SCALE GENOMIC DNA]</scope>
    <source>
        <strain evidence="8">KRD185</strain>
    </source>
</reference>
<name>A0ABS6UAL6_9PSEU</name>
<dbReference type="InterPro" id="IPR051452">
    <property type="entry name" value="Diverse_Oxidoreductases"/>
</dbReference>
<dbReference type="Pfam" id="PF00111">
    <property type="entry name" value="Fer2"/>
    <property type="match status" value="1"/>
</dbReference>
<dbReference type="Pfam" id="PF01799">
    <property type="entry name" value="Fer2_2"/>
    <property type="match status" value="1"/>
</dbReference>
<keyword evidence="5" id="KW-0411">Iron-sulfur</keyword>
<accession>A0ABS6UAL6</accession>
<sequence>MSHRLTVNGRAVEIDVPGGTPLADVLRDHLHLRGTKVSCGTGRCGSCTVRLGDRAVASCLLPVALAETAPVTTVEGLSAPDGPLHPVQEAMVSCHGVQCGACTPGMVMTLSTFLDTTADPDAGQVREELTGNLCRCTGYHTIVDAALTAAAAAPTPREDRP</sequence>
<evidence type="ECO:0000256" key="1">
    <source>
        <dbReference type="ARBA" id="ARBA00022714"/>
    </source>
</evidence>
<comment type="caution">
    <text evidence="7">The sequence shown here is derived from an EMBL/GenBank/DDBJ whole genome shotgun (WGS) entry which is preliminary data.</text>
</comment>
<protein>
    <submittedName>
        <fullName evidence="7">(2Fe-2S)-binding protein</fullName>
    </submittedName>
</protein>
<dbReference type="InterPro" id="IPR002888">
    <property type="entry name" value="2Fe-2S-bd"/>
</dbReference>
<dbReference type="RefSeq" id="WP_218590366.1">
    <property type="nucleotide sequence ID" value="NZ_JADQDE010000026.1"/>
</dbReference>
<gene>
    <name evidence="7" type="ORF">I4I82_16560</name>
</gene>
<keyword evidence="4" id="KW-0408">Iron</keyword>
<dbReference type="InterPro" id="IPR001041">
    <property type="entry name" value="2Fe-2S_ferredoxin-type"/>
</dbReference>
<keyword evidence="3" id="KW-0560">Oxidoreductase</keyword>
<dbReference type="EMBL" id="JADQDF010000001">
    <property type="protein sequence ID" value="MBW0129282.1"/>
    <property type="molecule type" value="Genomic_DNA"/>
</dbReference>
<keyword evidence="1" id="KW-0001">2Fe-2S</keyword>
<proteinExistence type="predicted"/>
<dbReference type="CDD" id="cd00207">
    <property type="entry name" value="fer2"/>
    <property type="match status" value="1"/>
</dbReference>
<dbReference type="PROSITE" id="PS51085">
    <property type="entry name" value="2FE2S_FER_2"/>
    <property type="match status" value="1"/>
</dbReference>
<dbReference type="PROSITE" id="PS00197">
    <property type="entry name" value="2FE2S_FER_1"/>
    <property type="match status" value="1"/>
</dbReference>
<organism evidence="7 8">
    <name type="scientific">Pseudonocardia oceani</name>
    <dbReference type="NCBI Taxonomy" id="2792013"/>
    <lineage>
        <taxon>Bacteria</taxon>
        <taxon>Bacillati</taxon>
        <taxon>Actinomycetota</taxon>
        <taxon>Actinomycetes</taxon>
        <taxon>Pseudonocardiales</taxon>
        <taxon>Pseudonocardiaceae</taxon>
        <taxon>Pseudonocardia</taxon>
    </lineage>
</organism>
<evidence type="ECO:0000256" key="5">
    <source>
        <dbReference type="ARBA" id="ARBA00023014"/>
    </source>
</evidence>
<feature type="domain" description="2Fe-2S ferredoxin-type" evidence="6">
    <location>
        <begin position="1"/>
        <end position="77"/>
    </location>
</feature>
<evidence type="ECO:0000259" key="6">
    <source>
        <dbReference type="PROSITE" id="PS51085"/>
    </source>
</evidence>
<evidence type="ECO:0000313" key="8">
    <source>
        <dbReference type="Proteomes" id="UP000694300"/>
    </source>
</evidence>
<evidence type="ECO:0000256" key="3">
    <source>
        <dbReference type="ARBA" id="ARBA00023002"/>
    </source>
</evidence>
<dbReference type="Proteomes" id="UP000694300">
    <property type="component" value="Unassembled WGS sequence"/>
</dbReference>
<dbReference type="InterPro" id="IPR006058">
    <property type="entry name" value="2Fe2S_fd_BS"/>
</dbReference>
<keyword evidence="8" id="KW-1185">Reference proteome</keyword>
<dbReference type="PANTHER" id="PTHR44379:SF5">
    <property type="entry name" value="OXIDOREDUCTASE WITH IRON-SULFUR SUBUNIT"/>
    <property type="match status" value="1"/>
</dbReference>